<dbReference type="GO" id="GO:0016747">
    <property type="term" value="F:acyltransferase activity, transferring groups other than amino-acyl groups"/>
    <property type="evidence" value="ECO:0007669"/>
    <property type="project" value="InterPro"/>
</dbReference>
<dbReference type="Pfam" id="PF00583">
    <property type="entry name" value="Acetyltransf_1"/>
    <property type="match status" value="1"/>
</dbReference>
<dbReference type="SUPFAM" id="SSF55729">
    <property type="entry name" value="Acyl-CoA N-acyltransferases (Nat)"/>
    <property type="match status" value="1"/>
</dbReference>
<dbReference type="RefSeq" id="WP_093991230.1">
    <property type="nucleotide sequence ID" value="NZ_FXZK01000001.1"/>
</dbReference>
<sequence length="267" mass="28971">MTMRSLGMASERLAQTGISTFEEYPDRIVQRTPSEPNYWHGNQVIFLGPTDPLDAVAQFEADHPQAAHGAIVWDLSGPDPASIAPVLAPLGYEAEAFDVLTLTGPIRAAKPPEGIVIRPLLGNEDWAQALDLMLETATEEGYDPATHLPYLVNRNANRRRQIADGLGAWFGAFDGEVLVADMGMFHDEKVARYQSVETKSTHRRRGICSALLFHSYAFALGRAPQAMPVIVAEADSNAGRLYRSMGFALAEQIVGATKPSDGAKLPA</sequence>
<accession>A0A238LC08</accession>
<dbReference type="Gene3D" id="3.40.630.30">
    <property type="match status" value="1"/>
</dbReference>
<organism evidence="2 3">
    <name type="scientific">Flavimaricola marinus</name>
    <dbReference type="NCBI Taxonomy" id="1819565"/>
    <lineage>
        <taxon>Bacteria</taxon>
        <taxon>Pseudomonadati</taxon>
        <taxon>Pseudomonadota</taxon>
        <taxon>Alphaproteobacteria</taxon>
        <taxon>Rhodobacterales</taxon>
        <taxon>Paracoccaceae</taxon>
        <taxon>Flavimaricola</taxon>
    </lineage>
</organism>
<feature type="domain" description="N-acetyltransferase" evidence="1">
    <location>
        <begin position="115"/>
        <end position="267"/>
    </location>
</feature>
<reference evidence="2 3" key="1">
    <citation type="submission" date="2017-05" db="EMBL/GenBank/DDBJ databases">
        <authorList>
            <person name="Song R."/>
            <person name="Chenine A.L."/>
            <person name="Ruprecht R.M."/>
        </authorList>
    </citation>
    <scope>NUCLEOTIDE SEQUENCE [LARGE SCALE GENOMIC DNA]</scope>
    <source>
        <strain evidence="2 3">CECT 8899</strain>
    </source>
</reference>
<evidence type="ECO:0000259" key="1">
    <source>
        <dbReference type="PROSITE" id="PS51186"/>
    </source>
</evidence>
<dbReference type="OrthoDB" id="9796919at2"/>
<proteinExistence type="predicted"/>
<dbReference type="PROSITE" id="PS51186">
    <property type="entry name" value="GNAT"/>
    <property type="match status" value="1"/>
</dbReference>
<protein>
    <recommendedName>
        <fullName evidence="1">N-acetyltransferase domain-containing protein</fullName>
    </recommendedName>
</protein>
<dbReference type="InterPro" id="IPR016181">
    <property type="entry name" value="Acyl_CoA_acyltransferase"/>
</dbReference>
<dbReference type="Proteomes" id="UP000201613">
    <property type="component" value="Unassembled WGS sequence"/>
</dbReference>
<name>A0A238LC08_9RHOB</name>
<evidence type="ECO:0000313" key="2">
    <source>
        <dbReference type="EMBL" id="SMY07151.1"/>
    </source>
</evidence>
<evidence type="ECO:0000313" key="3">
    <source>
        <dbReference type="Proteomes" id="UP000201613"/>
    </source>
</evidence>
<keyword evidence="3" id="KW-1185">Reference proteome</keyword>
<gene>
    <name evidence="2" type="ORF">LOM8899_01283</name>
</gene>
<dbReference type="InterPro" id="IPR000182">
    <property type="entry name" value="GNAT_dom"/>
</dbReference>
<dbReference type="EMBL" id="FXZK01000001">
    <property type="protein sequence ID" value="SMY07151.1"/>
    <property type="molecule type" value="Genomic_DNA"/>
</dbReference>
<dbReference type="AlphaFoldDB" id="A0A238LC08"/>